<comment type="caution">
    <text evidence="1">The sequence shown here is derived from an EMBL/GenBank/DDBJ whole genome shotgun (WGS) entry which is preliminary data.</text>
</comment>
<reference evidence="2" key="1">
    <citation type="journal article" date="2023" name="Front. Plant Sci.">
        <title>Chromosomal-level genome assembly of Melastoma candidum provides insights into trichome evolution.</title>
        <authorList>
            <person name="Zhong Y."/>
            <person name="Wu W."/>
            <person name="Sun C."/>
            <person name="Zou P."/>
            <person name="Liu Y."/>
            <person name="Dai S."/>
            <person name="Zhou R."/>
        </authorList>
    </citation>
    <scope>NUCLEOTIDE SEQUENCE [LARGE SCALE GENOMIC DNA]</scope>
</reference>
<proteinExistence type="predicted"/>
<protein>
    <submittedName>
        <fullName evidence="1">Uncharacterized protein</fullName>
    </submittedName>
</protein>
<organism evidence="1 2">
    <name type="scientific">Melastoma candidum</name>
    <dbReference type="NCBI Taxonomy" id="119954"/>
    <lineage>
        <taxon>Eukaryota</taxon>
        <taxon>Viridiplantae</taxon>
        <taxon>Streptophyta</taxon>
        <taxon>Embryophyta</taxon>
        <taxon>Tracheophyta</taxon>
        <taxon>Spermatophyta</taxon>
        <taxon>Magnoliopsida</taxon>
        <taxon>eudicotyledons</taxon>
        <taxon>Gunneridae</taxon>
        <taxon>Pentapetalae</taxon>
        <taxon>rosids</taxon>
        <taxon>malvids</taxon>
        <taxon>Myrtales</taxon>
        <taxon>Melastomataceae</taxon>
        <taxon>Melastomatoideae</taxon>
        <taxon>Melastomateae</taxon>
        <taxon>Melastoma</taxon>
    </lineage>
</organism>
<sequence length="292" mass="32534">MRSRRYHPVTKPARASKATSSTTSTTPTTGPDHRLLHHHRAILDLEHSRMVTVHADIISGTCSDSIGCRANGGAVLFPSDPSTCRECNIPGCLGCHFFPPTNVTGQGVGRGNKYDEKKKKDGFSPSSSLSVGGRAMKRRYRGIRQRPWGKWAAEIRDPRRAMRVWLGTFETAEDAARAYDRAAIEFRGPRAKLNFPVEDDSLNFGWWRQQQQLEVTFPRTGRTTGAGTDRSHVAIGGDDNAEGIAINHLTEWDVFDEEEIQRMMVLMDFDGQSWDSSSNPSVSTIDRETPCL</sequence>
<dbReference type="EMBL" id="CM042883">
    <property type="protein sequence ID" value="KAI4375986.1"/>
    <property type="molecule type" value="Genomic_DNA"/>
</dbReference>
<keyword evidence="2" id="KW-1185">Reference proteome</keyword>
<name>A0ACB9RCK5_9MYRT</name>
<evidence type="ECO:0000313" key="2">
    <source>
        <dbReference type="Proteomes" id="UP001057402"/>
    </source>
</evidence>
<accession>A0ACB9RCK5</accession>
<gene>
    <name evidence="1" type="ORF">MLD38_013791</name>
</gene>
<evidence type="ECO:0000313" key="1">
    <source>
        <dbReference type="EMBL" id="KAI4375986.1"/>
    </source>
</evidence>
<dbReference type="Proteomes" id="UP001057402">
    <property type="component" value="Chromosome 4"/>
</dbReference>